<dbReference type="OrthoDB" id="2507171at2759"/>
<protein>
    <submittedName>
        <fullName evidence="1">Uncharacterized protein</fullName>
    </submittedName>
</protein>
<reference evidence="1" key="1">
    <citation type="submission" date="2021-03" db="EMBL/GenBank/DDBJ databases">
        <title>Draft genome sequence of rust myrtle Austropuccinia psidii MF-1, a brazilian biotype.</title>
        <authorList>
            <person name="Quecine M.C."/>
            <person name="Pachon D.M.R."/>
            <person name="Bonatelli M.L."/>
            <person name="Correr F.H."/>
            <person name="Franceschini L.M."/>
            <person name="Leite T.F."/>
            <person name="Margarido G.R.A."/>
            <person name="Almeida C.A."/>
            <person name="Ferrarezi J.A."/>
            <person name="Labate C.A."/>
        </authorList>
    </citation>
    <scope>NUCLEOTIDE SEQUENCE</scope>
    <source>
        <strain evidence="1">MF-1</strain>
    </source>
</reference>
<name>A0A9Q3EZB9_9BASI</name>
<keyword evidence="2" id="KW-1185">Reference proteome</keyword>
<dbReference type="EMBL" id="AVOT02036354">
    <property type="protein sequence ID" value="MBW0530838.1"/>
    <property type="molecule type" value="Genomic_DNA"/>
</dbReference>
<gene>
    <name evidence="1" type="ORF">O181_070553</name>
</gene>
<evidence type="ECO:0000313" key="1">
    <source>
        <dbReference type="EMBL" id="MBW0530838.1"/>
    </source>
</evidence>
<sequence>MFRWQIDIQEYRGNMTISHKDGNIHKNSDGLSRGPLPNNIDNPANVPEEASPEIPIEGISFTDLNTTFSEEVRNSYTQDNNCSILCQSITKDWKDSSLILALDVMWKKSYDEGRFHLLDGIIYHRTKHQCVMTAVDRSLINPVLKEFHDSPSSVNLSEERKI</sequence>
<organism evidence="1 2">
    <name type="scientific">Austropuccinia psidii MF-1</name>
    <dbReference type="NCBI Taxonomy" id="1389203"/>
    <lineage>
        <taxon>Eukaryota</taxon>
        <taxon>Fungi</taxon>
        <taxon>Dikarya</taxon>
        <taxon>Basidiomycota</taxon>
        <taxon>Pucciniomycotina</taxon>
        <taxon>Pucciniomycetes</taxon>
        <taxon>Pucciniales</taxon>
        <taxon>Sphaerophragmiaceae</taxon>
        <taxon>Austropuccinia</taxon>
    </lineage>
</organism>
<dbReference type="Proteomes" id="UP000765509">
    <property type="component" value="Unassembled WGS sequence"/>
</dbReference>
<dbReference type="AlphaFoldDB" id="A0A9Q3EZB9"/>
<proteinExistence type="predicted"/>
<comment type="caution">
    <text evidence="1">The sequence shown here is derived from an EMBL/GenBank/DDBJ whole genome shotgun (WGS) entry which is preliminary data.</text>
</comment>
<accession>A0A9Q3EZB9</accession>
<evidence type="ECO:0000313" key="2">
    <source>
        <dbReference type="Proteomes" id="UP000765509"/>
    </source>
</evidence>